<dbReference type="Proteomes" id="UP000051861">
    <property type="component" value="Unassembled WGS sequence"/>
</dbReference>
<evidence type="ECO:0000313" key="2">
    <source>
        <dbReference type="Proteomes" id="UP000051861"/>
    </source>
</evidence>
<evidence type="ECO:0000313" key="1">
    <source>
        <dbReference type="EMBL" id="KPJ68259.1"/>
    </source>
</evidence>
<proteinExistence type="predicted"/>
<reference evidence="1 2" key="1">
    <citation type="journal article" date="2015" name="Microbiome">
        <title>Genomic resolution of linkages in carbon, nitrogen, and sulfur cycling among widespread estuary sediment bacteria.</title>
        <authorList>
            <person name="Baker B.J."/>
            <person name="Lazar C.S."/>
            <person name="Teske A.P."/>
            <person name="Dick G.J."/>
        </authorList>
    </citation>
    <scope>NUCLEOTIDE SEQUENCE [LARGE SCALE GENOMIC DNA]</scope>
    <source>
        <strain evidence="1">DG_54_3</strain>
    </source>
</reference>
<protein>
    <submittedName>
        <fullName evidence="1">Uncharacterized protein</fullName>
    </submittedName>
</protein>
<gene>
    <name evidence="1" type="ORF">AMJ44_06850</name>
</gene>
<organism evidence="1 2">
    <name type="scientific">candidate division WOR-1 bacterium DG_54_3</name>
    <dbReference type="NCBI Taxonomy" id="1703775"/>
    <lineage>
        <taxon>Bacteria</taxon>
        <taxon>Bacillati</taxon>
        <taxon>Saganbacteria</taxon>
    </lineage>
</organism>
<dbReference type="EMBL" id="LIZX01000057">
    <property type="protein sequence ID" value="KPJ68259.1"/>
    <property type="molecule type" value="Genomic_DNA"/>
</dbReference>
<sequence length="60" mass="6705">MNLKGGLRSVQIFNAASSIPSDSIPKFTSSYSNLIWRHFIGILSIHFCDEPKLINKLGLK</sequence>
<dbReference type="AlphaFoldDB" id="A0A0S7Y160"/>
<name>A0A0S7Y160_UNCSA</name>
<comment type="caution">
    <text evidence="1">The sequence shown here is derived from an EMBL/GenBank/DDBJ whole genome shotgun (WGS) entry which is preliminary data.</text>
</comment>
<accession>A0A0S7Y160</accession>